<sequence>MTSAGQVAAFAGVIALAAASPGPDFAVVVRRSMMAGRWHGLVAGLGVATGVFVWSVAAAMGVAALLEASAVAFTVVKLAGAAYLLWLGVTALLAARRGGDSPRFEDTPRAAARPWVSYRDGVLCNVFNPKCGVFFMAVLPQFVPMDGRPADVLLLSSVAVLVTVAWFATVATLVAALRRVLSRPRIRRTLDALTGAVLIALGLRLATTSA</sequence>
<evidence type="ECO:0000256" key="1">
    <source>
        <dbReference type="ARBA" id="ARBA00004651"/>
    </source>
</evidence>
<dbReference type="PANTHER" id="PTHR30086:SF20">
    <property type="entry name" value="ARGININE EXPORTER PROTEIN ARGO-RELATED"/>
    <property type="match status" value="1"/>
</dbReference>
<evidence type="ECO:0000256" key="3">
    <source>
        <dbReference type="ARBA" id="ARBA00022692"/>
    </source>
</evidence>
<keyword evidence="3 6" id="KW-0812">Transmembrane</keyword>
<evidence type="ECO:0000313" key="7">
    <source>
        <dbReference type="EMBL" id="BCJ44755.1"/>
    </source>
</evidence>
<keyword evidence="5 6" id="KW-0472">Membrane</keyword>
<keyword evidence="8" id="KW-1185">Reference proteome</keyword>
<proteinExistence type="predicted"/>
<feature type="transmembrane region" description="Helical" evidence="6">
    <location>
        <begin position="152"/>
        <end position="177"/>
    </location>
</feature>
<reference evidence="7 8" key="1">
    <citation type="submission" date="2020-08" db="EMBL/GenBank/DDBJ databases">
        <title>Whole genome shotgun sequence of Actinoplanes ianthinogenes NBRC 13996.</title>
        <authorList>
            <person name="Komaki H."/>
            <person name="Tamura T."/>
        </authorList>
    </citation>
    <scope>NUCLEOTIDE SEQUENCE [LARGE SCALE GENOMIC DNA]</scope>
    <source>
        <strain evidence="7 8">NBRC 13996</strain>
    </source>
</reference>
<dbReference type="RefSeq" id="WP_189329593.1">
    <property type="nucleotide sequence ID" value="NZ_AP023356.1"/>
</dbReference>
<evidence type="ECO:0000256" key="4">
    <source>
        <dbReference type="ARBA" id="ARBA00022989"/>
    </source>
</evidence>
<keyword evidence="2" id="KW-1003">Cell membrane</keyword>
<dbReference type="PIRSF" id="PIRSF006324">
    <property type="entry name" value="LeuE"/>
    <property type="match status" value="1"/>
</dbReference>
<evidence type="ECO:0000256" key="6">
    <source>
        <dbReference type="SAM" id="Phobius"/>
    </source>
</evidence>
<dbReference type="Pfam" id="PF01810">
    <property type="entry name" value="LysE"/>
    <property type="match status" value="1"/>
</dbReference>
<feature type="transmembrane region" description="Helical" evidence="6">
    <location>
        <begin position="42"/>
        <end position="66"/>
    </location>
</feature>
<feature type="transmembrane region" description="Helical" evidence="6">
    <location>
        <begin position="78"/>
        <end position="95"/>
    </location>
</feature>
<protein>
    <submittedName>
        <fullName evidence="7">Threonine transporter RhtB</fullName>
    </submittedName>
</protein>
<dbReference type="Proteomes" id="UP000676967">
    <property type="component" value="Chromosome"/>
</dbReference>
<evidence type="ECO:0000256" key="5">
    <source>
        <dbReference type="ARBA" id="ARBA00023136"/>
    </source>
</evidence>
<organism evidence="7 8">
    <name type="scientific">Actinoplanes ianthinogenes</name>
    <dbReference type="NCBI Taxonomy" id="122358"/>
    <lineage>
        <taxon>Bacteria</taxon>
        <taxon>Bacillati</taxon>
        <taxon>Actinomycetota</taxon>
        <taxon>Actinomycetes</taxon>
        <taxon>Micromonosporales</taxon>
        <taxon>Micromonosporaceae</taxon>
        <taxon>Actinoplanes</taxon>
    </lineage>
</organism>
<name>A0ABM7LZI7_9ACTN</name>
<comment type="subcellular location">
    <subcellularLocation>
        <location evidence="1">Cell membrane</location>
        <topology evidence="1">Multi-pass membrane protein</topology>
    </subcellularLocation>
</comment>
<keyword evidence="4 6" id="KW-1133">Transmembrane helix</keyword>
<dbReference type="EMBL" id="AP023356">
    <property type="protein sequence ID" value="BCJ44755.1"/>
    <property type="molecule type" value="Genomic_DNA"/>
</dbReference>
<dbReference type="PANTHER" id="PTHR30086">
    <property type="entry name" value="ARGININE EXPORTER PROTEIN ARGO"/>
    <property type="match status" value="1"/>
</dbReference>
<evidence type="ECO:0000256" key="2">
    <source>
        <dbReference type="ARBA" id="ARBA00022475"/>
    </source>
</evidence>
<gene>
    <name evidence="7" type="ORF">Aiant_54120</name>
</gene>
<evidence type="ECO:0000313" key="8">
    <source>
        <dbReference type="Proteomes" id="UP000676967"/>
    </source>
</evidence>
<dbReference type="InterPro" id="IPR001123">
    <property type="entry name" value="LeuE-type"/>
</dbReference>
<accession>A0ABM7LZI7</accession>